<dbReference type="eggNOG" id="COG1352">
    <property type="taxonomic scope" value="Bacteria"/>
</dbReference>
<dbReference type="HOGENOM" id="CLU_025854_1_1_9"/>
<evidence type="ECO:0000256" key="4">
    <source>
        <dbReference type="ARBA" id="ARBA00022679"/>
    </source>
</evidence>
<evidence type="ECO:0000259" key="6">
    <source>
        <dbReference type="PROSITE" id="PS50123"/>
    </source>
</evidence>
<dbReference type="Pfam" id="PF01739">
    <property type="entry name" value="CheR"/>
    <property type="match status" value="1"/>
</dbReference>
<evidence type="ECO:0000313" key="7">
    <source>
        <dbReference type="EMBL" id="CBH21584.1"/>
    </source>
</evidence>
<dbReference type="EMBL" id="FP565809">
    <property type="protein sequence ID" value="CBH21584.1"/>
    <property type="molecule type" value="Genomic_DNA"/>
</dbReference>
<dbReference type="SUPFAM" id="SSF53335">
    <property type="entry name" value="S-adenosyl-L-methionine-dependent methyltransferases"/>
    <property type="match status" value="1"/>
</dbReference>
<comment type="catalytic activity">
    <reaction evidence="1">
        <text>L-glutamyl-[protein] + S-adenosyl-L-methionine = [protein]-L-glutamate 5-O-methyl ester + S-adenosyl-L-homocysteine</text>
        <dbReference type="Rhea" id="RHEA:24452"/>
        <dbReference type="Rhea" id="RHEA-COMP:10208"/>
        <dbReference type="Rhea" id="RHEA-COMP:10311"/>
        <dbReference type="ChEBI" id="CHEBI:29973"/>
        <dbReference type="ChEBI" id="CHEBI:57856"/>
        <dbReference type="ChEBI" id="CHEBI:59789"/>
        <dbReference type="ChEBI" id="CHEBI:82795"/>
        <dbReference type="EC" id="2.1.1.80"/>
    </reaction>
</comment>
<evidence type="ECO:0000256" key="3">
    <source>
        <dbReference type="ARBA" id="ARBA00022603"/>
    </source>
</evidence>
<dbReference type="InterPro" id="IPR022642">
    <property type="entry name" value="CheR_C"/>
</dbReference>
<evidence type="ECO:0000313" key="8">
    <source>
        <dbReference type="Proteomes" id="UP000007041"/>
    </source>
</evidence>
<accession>E3PRT0</accession>
<dbReference type="Gene3D" id="1.10.155.10">
    <property type="entry name" value="Chemotaxis receptor methyltransferase CheR, N-terminal domain"/>
    <property type="match status" value="1"/>
</dbReference>
<dbReference type="InterPro" id="IPR000780">
    <property type="entry name" value="CheR_MeTrfase"/>
</dbReference>
<dbReference type="PANTHER" id="PTHR24422:SF19">
    <property type="entry name" value="CHEMOTAXIS PROTEIN METHYLTRANSFERASE"/>
    <property type="match status" value="1"/>
</dbReference>
<dbReference type="GO" id="GO:0008983">
    <property type="term" value="F:protein-glutamate O-methyltransferase activity"/>
    <property type="evidence" value="ECO:0007669"/>
    <property type="project" value="UniProtKB-EC"/>
</dbReference>
<evidence type="ECO:0000256" key="5">
    <source>
        <dbReference type="ARBA" id="ARBA00022691"/>
    </source>
</evidence>
<keyword evidence="4 7" id="KW-0808">Transferase</keyword>
<dbReference type="KEGG" id="cst:CLOST_1464"/>
<dbReference type="InterPro" id="IPR036804">
    <property type="entry name" value="CheR_N_sf"/>
</dbReference>
<dbReference type="STRING" id="1511.CLOST_1464"/>
<dbReference type="PANTHER" id="PTHR24422">
    <property type="entry name" value="CHEMOTAXIS PROTEIN METHYLTRANSFERASE"/>
    <property type="match status" value="1"/>
</dbReference>
<dbReference type="GO" id="GO:0032259">
    <property type="term" value="P:methylation"/>
    <property type="evidence" value="ECO:0007669"/>
    <property type="project" value="UniProtKB-KW"/>
</dbReference>
<gene>
    <name evidence="7" type="primary">cheR</name>
    <name evidence="7" type="ordered locus">CLOST_1464</name>
</gene>
<feature type="domain" description="CheR-type methyltransferase" evidence="6">
    <location>
        <begin position="1"/>
        <end position="258"/>
    </location>
</feature>
<dbReference type="PROSITE" id="PS50123">
    <property type="entry name" value="CHER"/>
    <property type="match status" value="1"/>
</dbReference>
<dbReference type="PRINTS" id="PR00996">
    <property type="entry name" value="CHERMTFRASE"/>
</dbReference>
<dbReference type="Proteomes" id="UP000007041">
    <property type="component" value="Chromosome"/>
</dbReference>
<sequence>MSQYESFKEKILKKTGINLSLYKEKQMKRRIESLASRNGYSDLNLYFNAIDKDIELFKEFINYMTINVSEFYRNPEQWKIVESEIFPALIKKKGNIKIWSAACSTGEEPYTITMILSQHLPLSKISIVATDIDKEAMAKAQTGIYSENSLKNVPSAIVSKYFSKVTDKTYSISDEIKKCVSFKQHNLLKDKFVEGCDLIVCRNVLIYFTEEAKAEIYSNFSKSLNTEGILFVGSTEQIISPQKYNLKPIKTFFYTKSI</sequence>
<dbReference type="InterPro" id="IPR029063">
    <property type="entry name" value="SAM-dependent_MTases_sf"/>
</dbReference>
<keyword evidence="3 7" id="KW-0489">Methyltransferase</keyword>
<keyword evidence="5" id="KW-0949">S-adenosyl-L-methionine</keyword>
<dbReference type="SUPFAM" id="SSF47757">
    <property type="entry name" value="Chemotaxis receptor methyltransferase CheR, N-terminal domain"/>
    <property type="match status" value="1"/>
</dbReference>
<evidence type="ECO:0000256" key="2">
    <source>
        <dbReference type="ARBA" id="ARBA00012534"/>
    </source>
</evidence>
<name>E3PRT0_ACESD</name>
<dbReference type="AlphaFoldDB" id="E3PRT0"/>
<dbReference type="Gene3D" id="3.40.50.150">
    <property type="entry name" value="Vaccinia Virus protein VP39"/>
    <property type="match status" value="1"/>
</dbReference>
<protein>
    <recommendedName>
        <fullName evidence="2">protein-glutamate O-methyltransferase</fullName>
        <ecNumber evidence="2">2.1.1.80</ecNumber>
    </recommendedName>
</protein>
<dbReference type="InterPro" id="IPR022641">
    <property type="entry name" value="CheR_N"/>
</dbReference>
<dbReference type="InterPro" id="IPR050903">
    <property type="entry name" value="Bact_Chemotaxis_MeTrfase"/>
</dbReference>
<keyword evidence="8" id="KW-1185">Reference proteome</keyword>
<dbReference type="SMART" id="SM00138">
    <property type="entry name" value="MeTrc"/>
    <property type="match status" value="1"/>
</dbReference>
<dbReference type="EC" id="2.1.1.80" evidence="2"/>
<proteinExistence type="predicted"/>
<reference evidence="8" key="1">
    <citation type="journal article" date="2010" name="BMC Genomics">
        <title>Clostridium sticklandii, a specialist in amino acid degradation:revisiting its metabolism through its genome sequence.</title>
        <authorList>
            <person name="Fonknechten N."/>
            <person name="Chaussonnerie S."/>
            <person name="Tricot S."/>
            <person name="Lajus A."/>
            <person name="Andreesen J.R."/>
            <person name="Perchat N."/>
            <person name="Pelletier E."/>
            <person name="Gouyvenoux M."/>
            <person name="Barbe V."/>
            <person name="Salanoubat M."/>
            <person name="Le Paslier D."/>
            <person name="Weissenbach J."/>
            <person name="Cohen G.N."/>
            <person name="Kreimeyer A."/>
        </authorList>
    </citation>
    <scope>NUCLEOTIDE SEQUENCE [LARGE SCALE GENOMIC DNA]</scope>
    <source>
        <strain evidence="8">ATCC 12662 / DSM 519 / JCM 1433 / CCUG 9281 / NCIMB 10654 / HF</strain>
    </source>
</reference>
<organism evidence="7 8">
    <name type="scientific">Acetoanaerobium sticklandii (strain ATCC 12662 / DSM 519 / JCM 1433 / CCUG 9281 / NCIMB 10654 / HF)</name>
    <name type="common">Clostridium sticklandii</name>
    <dbReference type="NCBI Taxonomy" id="499177"/>
    <lineage>
        <taxon>Bacteria</taxon>
        <taxon>Bacillati</taxon>
        <taxon>Bacillota</taxon>
        <taxon>Clostridia</taxon>
        <taxon>Peptostreptococcales</taxon>
        <taxon>Filifactoraceae</taxon>
        <taxon>Acetoanaerobium</taxon>
    </lineage>
</organism>
<dbReference type="Pfam" id="PF03705">
    <property type="entry name" value="CheR_N"/>
    <property type="match status" value="1"/>
</dbReference>
<evidence type="ECO:0000256" key="1">
    <source>
        <dbReference type="ARBA" id="ARBA00001541"/>
    </source>
</evidence>